<sequence length="124" mass="14665">MSLWSFLVPSTLWSLLVCELPRAFCTIKDDTCEEVTLCQYIVMMAIALFAFMLLVMVKLSIWLIDEIYSMSDDQYYDKCIREEMNELMKMERGHIGDDDEVQFSHNLVFKSAFNDLKRHFIKDL</sequence>
<feature type="chain" id="PRO_5036221221" evidence="2">
    <location>
        <begin position="26"/>
        <end position="124"/>
    </location>
</feature>
<comment type="caution">
    <text evidence="3">The sequence shown here is derived from an EMBL/GenBank/DDBJ whole genome shotgun (WGS) entry which is preliminary data.</text>
</comment>
<dbReference type="AlphaFoldDB" id="A0A811L6J8"/>
<keyword evidence="1" id="KW-1133">Transmembrane helix</keyword>
<keyword evidence="1" id="KW-0472">Membrane</keyword>
<proteinExistence type="predicted"/>
<evidence type="ECO:0000256" key="1">
    <source>
        <dbReference type="SAM" id="Phobius"/>
    </source>
</evidence>
<gene>
    <name evidence="3" type="ORF">BOKJ2_LOCUS10620</name>
</gene>
<dbReference type="Proteomes" id="UP000783686">
    <property type="component" value="Unassembled WGS sequence"/>
</dbReference>
<evidence type="ECO:0000313" key="3">
    <source>
        <dbReference type="EMBL" id="CAD5223850.1"/>
    </source>
</evidence>
<evidence type="ECO:0000256" key="2">
    <source>
        <dbReference type="SAM" id="SignalP"/>
    </source>
</evidence>
<keyword evidence="2" id="KW-0732">Signal</keyword>
<dbReference type="EMBL" id="CAJFCW020000005">
    <property type="protein sequence ID" value="CAG9118978.1"/>
    <property type="molecule type" value="Genomic_DNA"/>
</dbReference>
<dbReference type="EMBL" id="CAJFDH010000005">
    <property type="protein sequence ID" value="CAD5223850.1"/>
    <property type="molecule type" value="Genomic_DNA"/>
</dbReference>
<feature type="transmembrane region" description="Helical" evidence="1">
    <location>
        <begin position="41"/>
        <end position="64"/>
    </location>
</feature>
<keyword evidence="1" id="KW-0812">Transmembrane</keyword>
<accession>A0A811L6J8</accession>
<reference evidence="3" key="1">
    <citation type="submission" date="2020-09" db="EMBL/GenBank/DDBJ databases">
        <authorList>
            <person name="Kikuchi T."/>
        </authorList>
    </citation>
    <scope>NUCLEOTIDE SEQUENCE</scope>
    <source>
        <strain evidence="3">SH1</strain>
    </source>
</reference>
<keyword evidence="4" id="KW-1185">Reference proteome</keyword>
<name>A0A811L6J8_9BILA</name>
<dbReference type="Proteomes" id="UP000614601">
    <property type="component" value="Unassembled WGS sequence"/>
</dbReference>
<organism evidence="3 4">
    <name type="scientific">Bursaphelenchus okinawaensis</name>
    <dbReference type="NCBI Taxonomy" id="465554"/>
    <lineage>
        <taxon>Eukaryota</taxon>
        <taxon>Metazoa</taxon>
        <taxon>Ecdysozoa</taxon>
        <taxon>Nematoda</taxon>
        <taxon>Chromadorea</taxon>
        <taxon>Rhabditida</taxon>
        <taxon>Tylenchina</taxon>
        <taxon>Tylenchomorpha</taxon>
        <taxon>Aphelenchoidea</taxon>
        <taxon>Aphelenchoididae</taxon>
        <taxon>Bursaphelenchus</taxon>
    </lineage>
</organism>
<evidence type="ECO:0000313" key="4">
    <source>
        <dbReference type="Proteomes" id="UP000614601"/>
    </source>
</evidence>
<feature type="signal peptide" evidence="2">
    <location>
        <begin position="1"/>
        <end position="25"/>
    </location>
</feature>
<protein>
    <submittedName>
        <fullName evidence="3">Uncharacterized protein</fullName>
    </submittedName>
</protein>